<feature type="site" description="Raises pKa of active site His" evidence="4">
    <location>
        <position position="155"/>
    </location>
</feature>
<dbReference type="NCBIfam" id="TIGR00639">
    <property type="entry name" value="PurN"/>
    <property type="match status" value="1"/>
</dbReference>
<comment type="caution">
    <text evidence="4">Lacks conserved residue(s) required for the propagation of feature annotation.</text>
</comment>
<comment type="catalytic activity">
    <reaction evidence="4">
        <text>N(1)-(5-phospho-beta-D-ribosyl)glycinamide + (6R)-10-formyltetrahydrofolate = N(2)-formyl-N(1)-(5-phospho-beta-D-ribosyl)glycinamide + (6S)-5,6,7,8-tetrahydrofolate + H(+)</text>
        <dbReference type="Rhea" id="RHEA:15053"/>
        <dbReference type="ChEBI" id="CHEBI:15378"/>
        <dbReference type="ChEBI" id="CHEBI:57453"/>
        <dbReference type="ChEBI" id="CHEBI:143788"/>
        <dbReference type="ChEBI" id="CHEBI:147286"/>
        <dbReference type="ChEBI" id="CHEBI:195366"/>
        <dbReference type="EC" id="2.1.2.2"/>
    </reaction>
</comment>
<evidence type="ECO:0000256" key="1">
    <source>
        <dbReference type="ARBA" id="ARBA00005054"/>
    </source>
</evidence>
<evidence type="ECO:0000256" key="2">
    <source>
        <dbReference type="ARBA" id="ARBA00022679"/>
    </source>
</evidence>
<organism evidence="6">
    <name type="scientific">Caldilineaceae bacterium SB0664_bin_27</name>
    <dbReference type="NCBI Taxonomy" id="2605260"/>
    <lineage>
        <taxon>Bacteria</taxon>
        <taxon>Bacillati</taxon>
        <taxon>Chloroflexota</taxon>
        <taxon>Caldilineae</taxon>
        <taxon>Caldilineales</taxon>
        <taxon>Caldilineaceae</taxon>
    </lineage>
</organism>
<dbReference type="PANTHER" id="PTHR43369:SF2">
    <property type="entry name" value="PHOSPHORIBOSYLGLYCINAMIDE FORMYLTRANSFERASE"/>
    <property type="match status" value="1"/>
</dbReference>
<name>A0A6B0YUY1_9CHLR</name>
<dbReference type="PANTHER" id="PTHR43369">
    <property type="entry name" value="PHOSPHORIBOSYLGLYCINAMIDE FORMYLTRANSFERASE"/>
    <property type="match status" value="1"/>
</dbReference>
<dbReference type="Pfam" id="PF00551">
    <property type="entry name" value="Formyl_trans_N"/>
    <property type="match status" value="1"/>
</dbReference>
<gene>
    <name evidence="4 6" type="primary">purN</name>
    <name evidence="6" type="ORF">F4Y42_13815</name>
</gene>
<accession>A0A6B0YUY1</accession>
<comment type="caution">
    <text evidence="6">The sequence shown here is derived from an EMBL/GenBank/DDBJ whole genome shotgun (WGS) entry which is preliminary data.</text>
</comment>
<feature type="domain" description="Formyl transferase N-terminal" evidence="5">
    <location>
        <begin position="4"/>
        <end position="192"/>
    </location>
</feature>
<dbReference type="InterPro" id="IPR002376">
    <property type="entry name" value="Formyl_transf_N"/>
</dbReference>
<comment type="similarity">
    <text evidence="4">Belongs to the GART family.</text>
</comment>
<dbReference type="HAMAP" id="MF_01930">
    <property type="entry name" value="PurN"/>
    <property type="match status" value="1"/>
</dbReference>
<proteinExistence type="inferred from homology"/>
<dbReference type="GO" id="GO:0005737">
    <property type="term" value="C:cytoplasm"/>
    <property type="evidence" value="ECO:0007669"/>
    <property type="project" value="TreeGrafter"/>
</dbReference>
<dbReference type="EMBL" id="VXRG01000114">
    <property type="protein sequence ID" value="MXY94513.1"/>
    <property type="molecule type" value="Genomic_DNA"/>
</dbReference>
<dbReference type="Gene3D" id="3.40.50.170">
    <property type="entry name" value="Formyl transferase, N-terminal domain"/>
    <property type="match status" value="1"/>
</dbReference>
<sequence length="197" mass="21520">MKSKLAVLISGNGSNLQAIIDAVAAGSLDAQITVVVSNRKQAYGLERARRARIPDRYFPLKPYRDAQRSRAEYDADLAALVSDYAPDWVVLAGWMHILSVKFLGRFPNQVVNLHPALPGQFPGAHAIDDALAAFGRGEIDHTGVMVHLVPDARVDEGPVLAEQAVPIRPGDTHETLAERIHAVEHRLLVETLRKLTG</sequence>
<keyword evidence="3 4" id="KW-0658">Purine biosynthesis</keyword>
<evidence type="ECO:0000256" key="4">
    <source>
        <dbReference type="HAMAP-Rule" id="MF_01930"/>
    </source>
</evidence>
<comment type="function">
    <text evidence="4">Catalyzes the transfer of a formyl group from 10-formyltetrahydrofolate to 5-phospho-ribosyl-glycinamide (GAR), producing 5-phospho-ribosyl-N-formylglycinamide (FGAR) and tetrahydrofolate.</text>
</comment>
<feature type="binding site" evidence="4">
    <location>
        <position position="112"/>
    </location>
    <ligand>
        <name>(6R)-10-formyltetrahydrofolate</name>
        <dbReference type="ChEBI" id="CHEBI:195366"/>
    </ligand>
</feature>
<dbReference type="EC" id="2.1.2.2" evidence="4"/>
<comment type="pathway">
    <text evidence="1 4">Purine metabolism; IMP biosynthesis via de novo pathway; N(2)-formyl-N(1)-(5-phospho-D-ribosyl)glycinamide from N(1)-(5-phospho-D-ribosyl)glycinamide (10-formyl THF route): step 1/1.</text>
</comment>
<protein>
    <recommendedName>
        <fullName evidence="4">Phosphoribosylglycinamide formyltransferase</fullName>
        <ecNumber evidence="4">2.1.2.2</ecNumber>
    </recommendedName>
    <alternativeName>
        <fullName evidence="4">5'-phosphoribosylglycinamide transformylase</fullName>
    </alternativeName>
    <alternativeName>
        <fullName evidence="4">GAR transformylase</fullName>
        <shortName evidence="4">GART</shortName>
    </alternativeName>
</protein>
<dbReference type="GO" id="GO:0004644">
    <property type="term" value="F:phosphoribosylglycinamide formyltransferase activity"/>
    <property type="evidence" value="ECO:0007669"/>
    <property type="project" value="UniProtKB-UniRule"/>
</dbReference>
<dbReference type="CDD" id="cd08645">
    <property type="entry name" value="FMT_core_GART"/>
    <property type="match status" value="1"/>
</dbReference>
<dbReference type="GO" id="GO:0006189">
    <property type="term" value="P:'de novo' IMP biosynthetic process"/>
    <property type="evidence" value="ECO:0007669"/>
    <property type="project" value="UniProtKB-UniRule"/>
</dbReference>
<evidence type="ECO:0000256" key="3">
    <source>
        <dbReference type="ARBA" id="ARBA00022755"/>
    </source>
</evidence>
<evidence type="ECO:0000259" key="5">
    <source>
        <dbReference type="Pfam" id="PF00551"/>
    </source>
</evidence>
<feature type="binding site" evidence="4">
    <location>
        <begin position="13"/>
        <end position="15"/>
    </location>
    <ligand>
        <name>N(1)-(5-phospho-beta-D-ribosyl)glycinamide</name>
        <dbReference type="ChEBI" id="CHEBI:143788"/>
    </ligand>
</feature>
<evidence type="ECO:0000313" key="6">
    <source>
        <dbReference type="EMBL" id="MXY94513.1"/>
    </source>
</evidence>
<reference evidence="6" key="1">
    <citation type="submission" date="2019-09" db="EMBL/GenBank/DDBJ databases">
        <title>Characterisation of the sponge microbiome using genome-centric metagenomics.</title>
        <authorList>
            <person name="Engelberts J.P."/>
            <person name="Robbins S.J."/>
            <person name="De Goeij J.M."/>
            <person name="Aranda M."/>
            <person name="Bell S.C."/>
            <person name="Webster N.S."/>
        </authorList>
    </citation>
    <scope>NUCLEOTIDE SEQUENCE</scope>
    <source>
        <strain evidence="6">SB0664_bin_27</strain>
    </source>
</reference>
<dbReference type="InterPro" id="IPR036477">
    <property type="entry name" value="Formyl_transf_N_sf"/>
</dbReference>
<dbReference type="AlphaFoldDB" id="A0A6B0YUY1"/>
<dbReference type="InterPro" id="IPR004607">
    <property type="entry name" value="GART"/>
</dbReference>
<dbReference type="SUPFAM" id="SSF53328">
    <property type="entry name" value="Formyltransferase"/>
    <property type="match status" value="1"/>
</dbReference>
<feature type="binding site" evidence="4">
    <location>
        <position position="70"/>
    </location>
    <ligand>
        <name>(6R)-10-formyltetrahydrofolate</name>
        <dbReference type="ChEBI" id="CHEBI:195366"/>
    </ligand>
</feature>
<feature type="active site" description="Proton donor" evidence="4">
    <location>
        <position position="114"/>
    </location>
</feature>
<keyword evidence="2 4" id="KW-0808">Transferase</keyword>
<dbReference type="UniPathway" id="UPA00074">
    <property type="reaction ID" value="UER00126"/>
</dbReference>